<dbReference type="InterPro" id="IPR036045">
    <property type="entry name" value="Sec1-like_sf"/>
</dbReference>
<evidence type="ECO:0000256" key="1">
    <source>
        <dbReference type="ARBA" id="ARBA00009884"/>
    </source>
</evidence>
<comment type="similarity">
    <text evidence="1">Belongs to the STXBP/unc-18/SEC1 family.</text>
</comment>
<dbReference type="EMBL" id="JAMKOV010000061">
    <property type="protein sequence ID" value="KAI8034724.1"/>
    <property type="molecule type" value="Genomic_DNA"/>
</dbReference>
<accession>A0A9P9YDV9</accession>
<sequence length="625" mass="69111">MFPHLKGHGQRVNLQLLQEAACRELVQLLERIEGSKVIVLDEDMIGPLDLVTRPKLFADRGIRLLALKPELHLPREVANVVYVVRPRVALMEQLAAHVKAGGRSATGRQYHILFAPRRSCLCISQLEVSGVLGSFGRIEELAWNYLPLDADVVSMELPNAFRDVSVDGDTSSLYQAAVGLVQLQRLYGRIPKIYGKGEFAHRVWEHAKQLGRDERTLYNGDKGVVDQLILLDRGIDLLSPLATQLTYEGLVDEFYGIRQNKLKLSAENFPSDGSIGGVGAGGGGNGSGSGPRVEESQSLLGDSEKKTILLHSGEQLYAELRNKHFNEVTKLLARKAREIHNQMHATSQDKSVQEIKSFVENLLPQLMVQKKATSEHTAIAGLLHEQVNAVSFADDLAAEQEFMVCADLDKPSAYIEDLIASKVELRRVLRLICLQCTAASGFKEKLLNHYKRELVHVYGLEVLLTISNLEKSGLLHLQTESRAYSVLRKTLHLTVDDTVEVEPKDISYVHSFYAPLTARLVEHSLKPLGWQSLKSQITNLPGPTFEDFQAQLVGIGGRHAGPTVTEGSLLNVPRVVLVCFVGGCTFAEIAALRFLAAQEDNNVEFLIATTKVVNKHSFLDSLMSS</sequence>
<feature type="region of interest" description="Disordered" evidence="2">
    <location>
        <begin position="275"/>
        <end position="297"/>
    </location>
</feature>
<evidence type="ECO:0000256" key="2">
    <source>
        <dbReference type="SAM" id="MobiDB-lite"/>
    </source>
</evidence>
<dbReference type="Proteomes" id="UP001059596">
    <property type="component" value="Unassembled WGS sequence"/>
</dbReference>
<dbReference type="Pfam" id="PF00995">
    <property type="entry name" value="Sec1"/>
    <property type="match status" value="1"/>
</dbReference>
<keyword evidence="4" id="KW-1185">Reference proteome</keyword>
<dbReference type="InterPro" id="IPR043155">
    <property type="entry name" value="VPS33_dom3b"/>
</dbReference>
<organism evidence="3 4">
    <name type="scientific">Drosophila gunungcola</name>
    <name type="common">fruit fly</name>
    <dbReference type="NCBI Taxonomy" id="103775"/>
    <lineage>
        <taxon>Eukaryota</taxon>
        <taxon>Metazoa</taxon>
        <taxon>Ecdysozoa</taxon>
        <taxon>Arthropoda</taxon>
        <taxon>Hexapoda</taxon>
        <taxon>Insecta</taxon>
        <taxon>Pterygota</taxon>
        <taxon>Neoptera</taxon>
        <taxon>Endopterygota</taxon>
        <taxon>Diptera</taxon>
        <taxon>Brachycera</taxon>
        <taxon>Muscomorpha</taxon>
        <taxon>Ephydroidea</taxon>
        <taxon>Drosophilidae</taxon>
        <taxon>Drosophila</taxon>
        <taxon>Sophophora</taxon>
    </lineage>
</organism>
<dbReference type="OrthoDB" id="10262287at2759"/>
<dbReference type="PANTHER" id="PTHR11679">
    <property type="entry name" value="VESICLE PROTEIN SORTING-ASSOCIATED"/>
    <property type="match status" value="1"/>
</dbReference>
<feature type="compositionally biased region" description="Gly residues" evidence="2">
    <location>
        <begin position="275"/>
        <end position="289"/>
    </location>
</feature>
<comment type="caution">
    <text evidence="3">The sequence shown here is derived from an EMBL/GenBank/DDBJ whole genome shotgun (WGS) entry which is preliminary data.</text>
</comment>
<dbReference type="AlphaFoldDB" id="A0A9P9YDV9"/>
<dbReference type="PIRSF" id="PIRSF005715">
    <property type="entry name" value="VPS45_Sec1"/>
    <property type="match status" value="1"/>
</dbReference>
<evidence type="ECO:0000313" key="4">
    <source>
        <dbReference type="Proteomes" id="UP001059596"/>
    </source>
</evidence>
<name>A0A9P9YDV9_9MUSC</name>
<dbReference type="GO" id="GO:0016192">
    <property type="term" value="P:vesicle-mediated transport"/>
    <property type="evidence" value="ECO:0007669"/>
    <property type="project" value="InterPro"/>
</dbReference>
<dbReference type="InterPro" id="IPR027482">
    <property type="entry name" value="Sec1-like_dom2"/>
</dbReference>
<dbReference type="Gene3D" id="3.40.50.1910">
    <property type="match status" value="2"/>
</dbReference>
<protein>
    <recommendedName>
        <fullName evidence="5">Vacuolar protein sorting-associated protein 33A</fullName>
    </recommendedName>
</protein>
<evidence type="ECO:0000313" key="3">
    <source>
        <dbReference type="EMBL" id="KAI8034724.1"/>
    </source>
</evidence>
<proteinExistence type="inferred from homology"/>
<dbReference type="Gene3D" id="3.40.50.2060">
    <property type="match status" value="1"/>
</dbReference>
<evidence type="ECO:0008006" key="5">
    <source>
        <dbReference type="Google" id="ProtNLM"/>
    </source>
</evidence>
<gene>
    <name evidence="3" type="ORF">M5D96_012547</name>
</gene>
<reference evidence="3" key="1">
    <citation type="journal article" date="2023" name="Genome Biol. Evol.">
        <title>Long-read-based Genome Assembly of Drosophila gunungcola Reveals Fewer Chemosensory Genes in Flower-breeding Species.</title>
        <authorList>
            <person name="Negi A."/>
            <person name="Liao B.Y."/>
            <person name="Yeh S.D."/>
        </authorList>
    </citation>
    <scope>NUCLEOTIDE SEQUENCE</scope>
    <source>
        <strain evidence="3">Sukarami</strain>
    </source>
</reference>
<dbReference type="SUPFAM" id="SSF56815">
    <property type="entry name" value="Sec1/munc18-like (SM) proteins"/>
    <property type="match status" value="1"/>
</dbReference>
<dbReference type="InterPro" id="IPR043154">
    <property type="entry name" value="Sec-1-like_dom1"/>
</dbReference>
<dbReference type="InterPro" id="IPR001619">
    <property type="entry name" value="Sec1-like"/>
</dbReference>
<dbReference type="Gene3D" id="1.25.40.850">
    <property type="match status" value="1"/>
</dbReference>